<reference evidence="1 2" key="1">
    <citation type="journal article" date="2014" name="Agronomy (Basel)">
        <title>A Draft Genome Sequence for Ensete ventricosum, the Drought-Tolerant Tree Against Hunger.</title>
        <authorList>
            <person name="Harrison J."/>
            <person name="Moore K.A."/>
            <person name="Paszkiewicz K."/>
            <person name="Jones T."/>
            <person name="Grant M."/>
            <person name="Ambacheew D."/>
            <person name="Muzemil S."/>
            <person name="Studholme D.J."/>
        </authorList>
    </citation>
    <scope>NUCLEOTIDE SEQUENCE [LARGE SCALE GENOMIC DNA]</scope>
</reference>
<name>A0A426ZL78_ENSVE</name>
<dbReference type="Proteomes" id="UP000287651">
    <property type="component" value="Unassembled WGS sequence"/>
</dbReference>
<proteinExistence type="predicted"/>
<dbReference type="EMBL" id="AMZH03006074">
    <property type="protein sequence ID" value="RRT64736.1"/>
    <property type="molecule type" value="Genomic_DNA"/>
</dbReference>
<accession>A0A426ZL78</accession>
<comment type="caution">
    <text evidence="1">The sequence shown here is derived from an EMBL/GenBank/DDBJ whole genome shotgun (WGS) entry which is preliminary data.</text>
</comment>
<organism evidence="1 2">
    <name type="scientific">Ensete ventricosum</name>
    <name type="common">Abyssinian banana</name>
    <name type="synonym">Musa ensete</name>
    <dbReference type="NCBI Taxonomy" id="4639"/>
    <lineage>
        <taxon>Eukaryota</taxon>
        <taxon>Viridiplantae</taxon>
        <taxon>Streptophyta</taxon>
        <taxon>Embryophyta</taxon>
        <taxon>Tracheophyta</taxon>
        <taxon>Spermatophyta</taxon>
        <taxon>Magnoliopsida</taxon>
        <taxon>Liliopsida</taxon>
        <taxon>Zingiberales</taxon>
        <taxon>Musaceae</taxon>
        <taxon>Ensete</taxon>
    </lineage>
</organism>
<dbReference type="AlphaFoldDB" id="A0A426ZL78"/>
<sequence>MVLPKSLMAAMAGASLVSDISSSSGMGIEVPKQERHRMGFVDLVHALMRRRITGSPAASSGVTPRRREEVTESFPPVVCGGLFLVFPAPHNEINDA</sequence>
<evidence type="ECO:0000313" key="1">
    <source>
        <dbReference type="EMBL" id="RRT64736.1"/>
    </source>
</evidence>
<protein>
    <submittedName>
        <fullName evidence="1">Uncharacterized protein</fullName>
    </submittedName>
</protein>
<evidence type="ECO:0000313" key="2">
    <source>
        <dbReference type="Proteomes" id="UP000287651"/>
    </source>
</evidence>
<gene>
    <name evidence="1" type="ORF">B296_00004985</name>
</gene>